<dbReference type="RefSeq" id="WP_209751159.1">
    <property type="nucleotide sequence ID" value="NZ_JBHSMH010000111.1"/>
</dbReference>
<accession>A0ABW0M199</accession>
<dbReference type="Pfam" id="PF07833">
    <property type="entry name" value="Cu_amine_oxidN1"/>
    <property type="match status" value="1"/>
</dbReference>
<gene>
    <name evidence="2" type="ORF">ACFPPD_24645</name>
</gene>
<evidence type="ECO:0000313" key="3">
    <source>
        <dbReference type="Proteomes" id="UP001596105"/>
    </source>
</evidence>
<organism evidence="2 3">
    <name type="scientific">Cohnella suwonensis</name>
    <dbReference type="NCBI Taxonomy" id="696072"/>
    <lineage>
        <taxon>Bacteria</taxon>
        <taxon>Bacillati</taxon>
        <taxon>Bacillota</taxon>
        <taxon>Bacilli</taxon>
        <taxon>Bacillales</taxon>
        <taxon>Paenibacillaceae</taxon>
        <taxon>Cohnella</taxon>
    </lineage>
</organism>
<proteinExistence type="predicted"/>
<dbReference type="SUPFAM" id="SSF82171">
    <property type="entry name" value="DPP6 N-terminal domain-like"/>
    <property type="match status" value="1"/>
</dbReference>
<dbReference type="Proteomes" id="UP001596105">
    <property type="component" value="Unassembled WGS sequence"/>
</dbReference>
<feature type="domain" description="Copper amine oxidase-like N-terminal" evidence="1">
    <location>
        <begin position="27"/>
        <end position="123"/>
    </location>
</feature>
<dbReference type="Gene3D" id="3.30.457.10">
    <property type="entry name" value="Copper amine oxidase-like, N-terminal domain"/>
    <property type="match status" value="1"/>
</dbReference>
<comment type="caution">
    <text evidence="2">The sequence shown here is derived from an EMBL/GenBank/DDBJ whole genome shotgun (WGS) entry which is preliminary data.</text>
</comment>
<name>A0ABW0M199_9BACL</name>
<reference evidence="3" key="1">
    <citation type="journal article" date="2019" name="Int. J. Syst. Evol. Microbiol.">
        <title>The Global Catalogue of Microorganisms (GCM) 10K type strain sequencing project: providing services to taxonomists for standard genome sequencing and annotation.</title>
        <authorList>
            <consortium name="The Broad Institute Genomics Platform"/>
            <consortium name="The Broad Institute Genome Sequencing Center for Infectious Disease"/>
            <person name="Wu L."/>
            <person name="Ma J."/>
        </authorList>
    </citation>
    <scope>NUCLEOTIDE SEQUENCE [LARGE SCALE GENOMIC DNA]</scope>
    <source>
        <strain evidence="3">CCUG 57113</strain>
    </source>
</reference>
<dbReference type="EMBL" id="JBHSMH010000111">
    <property type="protein sequence ID" value="MFC5471870.1"/>
    <property type="molecule type" value="Genomic_DNA"/>
</dbReference>
<dbReference type="InterPro" id="IPR036582">
    <property type="entry name" value="Mao_N_sf"/>
</dbReference>
<evidence type="ECO:0000313" key="2">
    <source>
        <dbReference type="EMBL" id="MFC5471870.1"/>
    </source>
</evidence>
<dbReference type="InterPro" id="IPR012854">
    <property type="entry name" value="Cu_amine_oxidase-like_N"/>
</dbReference>
<dbReference type="Gene3D" id="2.120.10.30">
    <property type="entry name" value="TolB, C-terminal domain"/>
    <property type="match status" value="1"/>
</dbReference>
<dbReference type="InterPro" id="IPR011042">
    <property type="entry name" value="6-blade_b-propeller_TolB-like"/>
</dbReference>
<sequence length="453" mass="47318">MSAVSAATVTTATKASAVKISKFGYIVNGMPVSLSAFFEKGKTLVSVRELGDKLGATIESAKGVVTVKLNGHAVELKAGSDELKADGVAQKLDVAVKSVNGSTYIDLRAFVHALGGSFAKDATGATWIDADLVSDVDHVQWANASKLIASQETETGRIDYIVDAVTGQYSKLLDAADASDLIIAPNGDKAAYTNAAGEVFVIDLASKNATKVSADTSIKPELVWSADGSAIYFLQGDKGSVIAKLDLAAGKISKILEDKVDYKANLNVSTDGMTFTYTVTKPGAVVADASKPVENDDVTIDMKGTEPQLFQFVVDPAVKDAKAVQLTTTTDDKVFINAAADGSSVEYVSVSDEANAKSKLLQVGKDKTVKTLFESKDVYQATLSNGKWFLLTEGDSANQSVYEVNAATGSASVLSTVAAGVTDVIAKSGAPIAVINDGILYVNVNGLWKPTSR</sequence>
<protein>
    <submittedName>
        <fullName evidence="2">Stalk domain-containing protein</fullName>
    </submittedName>
</protein>
<dbReference type="SUPFAM" id="SSF55383">
    <property type="entry name" value="Copper amine oxidase, domain N"/>
    <property type="match status" value="1"/>
</dbReference>
<evidence type="ECO:0000259" key="1">
    <source>
        <dbReference type="Pfam" id="PF07833"/>
    </source>
</evidence>
<keyword evidence="3" id="KW-1185">Reference proteome</keyword>